<dbReference type="RefSeq" id="WP_163495069.1">
    <property type="nucleotide sequence ID" value="NZ_CP048711.1"/>
</dbReference>
<dbReference type="Pfam" id="PF11137">
    <property type="entry name" value="DUF2909"/>
    <property type="match status" value="1"/>
</dbReference>
<name>A0A6C0U0N3_9GAMM</name>
<keyword evidence="2" id="KW-1133">Transmembrane helix</keyword>
<keyword evidence="2" id="KW-0812">Transmembrane</keyword>
<dbReference type="Proteomes" id="UP000477680">
    <property type="component" value="Chromosome"/>
</dbReference>
<evidence type="ECO:0000256" key="2">
    <source>
        <dbReference type="SAM" id="Phobius"/>
    </source>
</evidence>
<evidence type="ECO:0000256" key="1">
    <source>
        <dbReference type="SAM" id="MobiDB-lite"/>
    </source>
</evidence>
<evidence type="ECO:0000313" key="4">
    <source>
        <dbReference type="Proteomes" id="UP000477680"/>
    </source>
</evidence>
<feature type="transmembrane region" description="Helical" evidence="2">
    <location>
        <begin position="6"/>
        <end position="25"/>
    </location>
</feature>
<feature type="transmembrane region" description="Helical" evidence="2">
    <location>
        <begin position="37"/>
        <end position="59"/>
    </location>
</feature>
<organism evidence="3 4">
    <name type="scientific">Kineobactrum salinum</name>
    <dbReference type="NCBI Taxonomy" id="2708301"/>
    <lineage>
        <taxon>Bacteria</taxon>
        <taxon>Pseudomonadati</taxon>
        <taxon>Pseudomonadota</taxon>
        <taxon>Gammaproteobacteria</taxon>
        <taxon>Cellvibrionales</taxon>
        <taxon>Halieaceae</taxon>
        <taxon>Kineobactrum</taxon>
    </lineage>
</organism>
<keyword evidence="4" id="KW-1185">Reference proteome</keyword>
<dbReference type="AlphaFoldDB" id="A0A6C0U0N3"/>
<dbReference type="EMBL" id="CP048711">
    <property type="protein sequence ID" value="QIB65672.1"/>
    <property type="molecule type" value="Genomic_DNA"/>
</dbReference>
<proteinExistence type="predicted"/>
<dbReference type="InterPro" id="IPR021313">
    <property type="entry name" value="DUF2909"/>
</dbReference>
<protein>
    <submittedName>
        <fullName evidence="3">DUF2909 domain-containing protein</fullName>
    </submittedName>
</protein>
<reference evidence="3 4" key="1">
    <citation type="submission" date="2020-02" db="EMBL/GenBank/DDBJ databases">
        <title>Genome sequencing for Kineobactrum sp. M2.</title>
        <authorList>
            <person name="Park S.-J."/>
        </authorList>
    </citation>
    <scope>NUCLEOTIDE SEQUENCE [LARGE SCALE GENOMIC DNA]</scope>
    <source>
        <strain evidence="3 4">M2</strain>
    </source>
</reference>
<gene>
    <name evidence="3" type="ORF">G3T16_09865</name>
</gene>
<keyword evidence="2" id="KW-0472">Membrane</keyword>
<dbReference type="KEGG" id="kim:G3T16_09865"/>
<sequence length="85" mass="9123">MLKVAIVVLMLALLASLGSGFYFLMVDQGDKTRRRTFHSLGVRLGLAITLAGLIVYGVANGQLGHSNPWDRGPNPPASQEQEATD</sequence>
<evidence type="ECO:0000313" key="3">
    <source>
        <dbReference type="EMBL" id="QIB65672.1"/>
    </source>
</evidence>
<accession>A0A6C0U0N3</accession>
<feature type="region of interest" description="Disordered" evidence="1">
    <location>
        <begin position="65"/>
        <end position="85"/>
    </location>
</feature>